<accession>A0A843UNW9</accession>
<organism evidence="2 3">
    <name type="scientific">Colocasia esculenta</name>
    <name type="common">Wild taro</name>
    <name type="synonym">Arum esculentum</name>
    <dbReference type="NCBI Taxonomy" id="4460"/>
    <lineage>
        <taxon>Eukaryota</taxon>
        <taxon>Viridiplantae</taxon>
        <taxon>Streptophyta</taxon>
        <taxon>Embryophyta</taxon>
        <taxon>Tracheophyta</taxon>
        <taxon>Spermatophyta</taxon>
        <taxon>Magnoliopsida</taxon>
        <taxon>Liliopsida</taxon>
        <taxon>Araceae</taxon>
        <taxon>Aroideae</taxon>
        <taxon>Colocasieae</taxon>
        <taxon>Colocasia</taxon>
    </lineage>
</organism>
<feature type="region of interest" description="Disordered" evidence="1">
    <location>
        <begin position="152"/>
        <end position="186"/>
    </location>
</feature>
<proteinExistence type="predicted"/>
<keyword evidence="3" id="KW-1185">Reference proteome</keyword>
<feature type="compositionally biased region" description="Polar residues" evidence="1">
    <location>
        <begin position="155"/>
        <end position="180"/>
    </location>
</feature>
<evidence type="ECO:0000313" key="3">
    <source>
        <dbReference type="Proteomes" id="UP000652761"/>
    </source>
</evidence>
<comment type="caution">
    <text evidence="2">The sequence shown here is derived from an EMBL/GenBank/DDBJ whole genome shotgun (WGS) entry which is preliminary data.</text>
</comment>
<evidence type="ECO:0000256" key="1">
    <source>
        <dbReference type="SAM" id="MobiDB-lite"/>
    </source>
</evidence>
<protein>
    <submittedName>
        <fullName evidence="2">Uncharacterized protein</fullName>
    </submittedName>
</protein>
<dbReference type="EMBL" id="NMUH01000644">
    <property type="protein sequence ID" value="MQL82633.1"/>
    <property type="molecule type" value="Genomic_DNA"/>
</dbReference>
<dbReference type="Proteomes" id="UP000652761">
    <property type="component" value="Unassembled WGS sequence"/>
</dbReference>
<evidence type="ECO:0000313" key="2">
    <source>
        <dbReference type="EMBL" id="MQL82633.1"/>
    </source>
</evidence>
<reference evidence="2" key="1">
    <citation type="submission" date="2017-07" db="EMBL/GenBank/DDBJ databases">
        <title>Taro Niue Genome Assembly and Annotation.</title>
        <authorList>
            <person name="Atibalentja N."/>
            <person name="Keating K."/>
            <person name="Fields C.J."/>
        </authorList>
    </citation>
    <scope>NUCLEOTIDE SEQUENCE</scope>
    <source>
        <strain evidence="2">Niue_2</strain>
        <tissue evidence="2">Leaf</tissue>
    </source>
</reference>
<name>A0A843UNW9_COLES</name>
<sequence length="308" mass="31989">MRRSATIPEHVSLGPLVHVNREGVASDPAIVTCGVGNSPQEPLPPIISENNDGISIVGGSSASHEDPVHATPSASTTGLHVHSVMKDIVHVEPSSSHATVSKSLLHSAGSPILNTIASLNNAHNVSKQPHDGGLSDVAKAPNSLSSHLNVDALSWSPTSKGPATTGSPSRVAASPSSGDNSPPAHRMSFANALRKKTRRSDIRRTEACLEEGHVPICPPTVAHTAVLPQPHLKEFSNEPICSATLVSSPGARHLRACPRDRLLPLPGTPIPAHLLEGVLQAAGVLESLTWSEGENGGDNGVESFIELS</sequence>
<dbReference type="AlphaFoldDB" id="A0A843UNW9"/>
<gene>
    <name evidence="2" type="ORF">Taro_015105</name>
</gene>